<dbReference type="Gene3D" id="4.10.240.10">
    <property type="entry name" value="Zn(2)-C6 fungal-type DNA-binding domain"/>
    <property type="match status" value="1"/>
</dbReference>
<dbReference type="InterPro" id="IPR001138">
    <property type="entry name" value="Zn2Cys6_DnaBD"/>
</dbReference>
<dbReference type="PANTHER" id="PTHR47784">
    <property type="entry name" value="STEROL UPTAKE CONTROL PROTEIN 2"/>
    <property type="match status" value="1"/>
</dbReference>
<evidence type="ECO:0000256" key="2">
    <source>
        <dbReference type="ARBA" id="ARBA00023125"/>
    </source>
</evidence>
<name>A0A7R7ZJ56_ASPCH</name>
<gene>
    <name evidence="8" type="ORF">ACHE_10054A</name>
</gene>
<dbReference type="Proteomes" id="UP000637239">
    <property type="component" value="Chromosome 1"/>
</dbReference>
<dbReference type="RefSeq" id="XP_043131174.1">
    <property type="nucleotide sequence ID" value="XM_043280408.1"/>
</dbReference>
<keyword evidence="6" id="KW-0472">Membrane</keyword>
<evidence type="ECO:0000259" key="7">
    <source>
        <dbReference type="PROSITE" id="PS50048"/>
    </source>
</evidence>
<dbReference type="GO" id="GO:0001228">
    <property type="term" value="F:DNA-binding transcription activator activity, RNA polymerase II-specific"/>
    <property type="evidence" value="ECO:0007669"/>
    <property type="project" value="TreeGrafter"/>
</dbReference>
<dbReference type="AlphaFoldDB" id="A0A7R7ZJ56"/>
<evidence type="ECO:0000313" key="9">
    <source>
        <dbReference type="Proteomes" id="UP000637239"/>
    </source>
</evidence>
<protein>
    <recommendedName>
        <fullName evidence="7">Zn(2)-C6 fungal-type domain-containing protein</fullName>
    </recommendedName>
</protein>
<evidence type="ECO:0000256" key="5">
    <source>
        <dbReference type="SAM" id="MobiDB-lite"/>
    </source>
</evidence>
<accession>A0A7R7ZJ56</accession>
<dbReference type="InterPro" id="IPR053157">
    <property type="entry name" value="Sterol_Uptake_Regulator"/>
</dbReference>
<feature type="transmembrane region" description="Helical" evidence="6">
    <location>
        <begin position="336"/>
        <end position="355"/>
    </location>
</feature>
<sequence length="391" mass="43794">MSTRPRRAHTKSRNGCDQCKKRRVKCDEQGPPCSNCTSRQLECTYLKIPRARDRPEQPSPSPAGSQTPSVGLAPIVHLPAINGASGPFTASGLRSLELMHKFSTETSMSLSNDPSDFHVWQMVVPRKALEHDFLLSGILAVAALHVATSIESPAALSYIDTALEYHNMAFAPFRRALDHITPFNCDAVFAHSIITTIIGIALPRLTATRDESSNMTENIIIVFELLQGVKNIVWISEPWLHTKLFTSRREFWKESSVTELDPETEAALNKLATLNNDTMATVDQEQHRMNRDAIALLHRCFLRHANARDAASVLTWLAAVDKDFVDCLRRRKPFPLLILMYWGVLLGTLDGQMWWARNSGKALVTELLVALHPGVFQWEGAQLWPKQKLGL</sequence>
<organism evidence="8 9">
    <name type="scientific">Aspergillus chevalieri</name>
    <name type="common">Eurotium chevalieri</name>
    <dbReference type="NCBI Taxonomy" id="182096"/>
    <lineage>
        <taxon>Eukaryota</taxon>
        <taxon>Fungi</taxon>
        <taxon>Dikarya</taxon>
        <taxon>Ascomycota</taxon>
        <taxon>Pezizomycotina</taxon>
        <taxon>Eurotiomycetes</taxon>
        <taxon>Eurotiomycetidae</taxon>
        <taxon>Eurotiales</taxon>
        <taxon>Aspergillaceae</taxon>
        <taxon>Aspergillus</taxon>
        <taxon>Aspergillus subgen. Aspergillus</taxon>
    </lineage>
</organism>
<dbReference type="KEGG" id="ache:ACHE_10054A"/>
<keyword evidence="6" id="KW-0812">Transmembrane</keyword>
<evidence type="ECO:0000256" key="4">
    <source>
        <dbReference type="ARBA" id="ARBA00023242"/>
    </source>
</evidence>
<dbReference type="CDD" id="cd00067">
    <property type="entry name" value="GAL4"/>
    <property type="match status" value="1"/>
</dbReference>
<dbReference type="GO" id="GO:0003677">
    <property type="term" value="F:DNA binding"/>
    <property type="evidence" value="ECO:0007669"/>
    <property type="project" value="UniProtKB-KW"/>
</dbReference>
<keyword evidence="6" id="KW-1133">Transmembrane helix</keyword>
<proteinExistence type="predicted"/>
<keyword evidence="4" id="KW-0539">Nucleus</keyword>
<feature type="domain" description="Zn(2)-C6 fungal-type" evidence="7">
    <location>
        <begin position="15"/>
        <end position="45"/>
    </location>
</feature>
<dbReference type="EMBL" id="AP024416">
    <property type="protein sequence ID" value="BCR82652.1"/>
    <property type="molecule type" value="Genomic_DNA"/>
</dbReference>
<evidence type="ECO:0000256" key="6">
    <source>
        <dbReference type="SAM" id="Phobius"/>
    </source>
</evidence>
<evidence type="ECO:0000313" key="8">
    <source>
        <dbReference type="EMBL" id="BCR82652.1"/>
    </source>
</evidence>
<reference evidence="8" key="2">
    <citation type="submission" date="2021-02" db="EMBL/GenBank/DDBJ databases">
        <title>Aspergillus chevalieri M1 genome sequence.</title>
        <authorList>
            <person name="Kadooka C."/>
            <person name="Mori K."/>
            <person name="Futagami T."/>
        </authorList>
    </citation>
    <scope>NUCLEOTIDE SEQUENCE</scope>
    <source>
        <strain evidence="8">M1</strain>
    </source>
</reference>
<keyword evidence="1" id="KW-0805">Transcription regulation</keyword>
<feature type="region of interest" description="Disordered" evidence="5">
    <location>
        <begin position="50"/>
        <end position="69"/>
    </location>
</feature>
<dbReference type="GO" id="GO:0008270">
    <property type="term" value="F:zinc ion binding"/>
    <property type="evidence" value="ECO:0007669"/>
    <property type="project" value="InterPro"/>
</dbReference>
<dbReference type="SUPFAM" id="SSF57701">
    <property type="entry name" value="Zn2/Cys6 DNA-binding domain"/>
    <property type="match status" value="1"/>
</dbReference>
<dbReference type="SMART" id="SM00066">
    <property type="entry name" value="GAL4"/>
    <property type="match status" value="1"/>
</dbReference>
<dbReference type="InterPro" id="IPR036864">
    <property type="entry name" value="Zn2-C6_fun-type_DNA-bd_sf"/>
</dbReference>
<keyword evidence="2" id="KW-0238">DNA-binding</keyword>
<dbReference type="PANTHER" id="PTHR47784:SF10">
    <property type="entry name" value="TRANSCRIPTION FACTOR, PUTATIVE (AFU_ORTHOLOGUE AFUA_6G14150)-RELATED"/>
    <property type="match status" value="1"/>
</dbReference>
<evidence type="ECO:0000256" key="1">
    <source>
        <dbReference type="ARBA" id="ARBA00023015"/>
    </source>
</evidence>
<keyword evidence="3" id="KW-0804">Transcription</keyword>
<keyword evidence="9" id="KW-1185">Reference proteome</keyword>
<dbReference type="Pfam" id="PF00172">
    <property type="entry name" value="Zn_clus"/>
    <property type="match status" value="1"/>
</dbReference>
<evidence type="ECO:0000256" key="3">
    <source>
        <dbReference type="ARBA" id="ARBA00023163"/>
    </source>
</evidence>
<dbReference type="GeneID" id="66977011"/>
<dbReference type="PROSITE" id="PS50048">
    <property type="entry name" value="ZN2_CY6_FUNGAL_2"/>
    <property type="match status" value="1"/>
</dbReference>
<dbReference type="PROSITE" id="PS00463">
    <property type="entry name" value="ZN2_CY6_FUNGAL_1"/>
    <property type="match status" value="1"/>
</dbReference>
<reference evidence="8" key="1">
    <citation type="submission" date="2021-01" db="EMBL/GenBank/DDBJ databases">
        <authorList>
            <consortium name="Aspergillus chevalieri M1 genome sequencing consortium"/>
            <person name="Kazuki M."/>
            <person name="Futagami T."/>
        </authorList>
    </citation>
    <scope>NUCLEOTIDE SEQUENCE</scope>
    <source>
        <strain evidence="8">M1</strain>
    </source>
</reference>